<evidence type="ECO:0000313" key="9">
    <source>
        <dbReference type="Proteomes" id="UP000515856"/>
    </source>
</evidence>
<reference evidence="8 9" key="1">
    <citation type="submission" date="2020-08" db="EMBL/GenBank/DDBJ databases">
        <authorList>
            <person name="Liu C."/>
            <person name="Sun Q."/>
        </authorList>
    </citation>
    <scope>NUCLEOTIDE SEQUENCE [LARGE SCALE GENOMIC DNA]</scope>
    <source>
        <strain evidence="8 9">NSJ-61</strain>
    </source>
</reference>
<evidence type="ECO:0000259" key="6">
    <source>
        <dbReference type="PROSITE" id="PS51332"/>
    </source>
</evidence>
<keyword evidence="9" id="KW-1185">Reference proteome</keyword>
<dbReference type="SUPFAM" id="SSF52242">
    <property type="entry name" value="Cobalamin (vitamin B12)-binding domain"/>
    <property type="match status" value="1"/>
</dbReference>
<dbReference type="PANTHER" id="PTHR43409:SF16">
    <property type="entry name" value="SLR0320 PROTEIN"/>
    <property type="match status" value="1"/>
</dbReference>
<dbReference type="SFLD" id="SFLDG01082">
    <property type="entry name" value="B12-binding_domain_containing"/>
    <property type="match status" value="1"/>
</dbReference>
<keyword evidence="5" id="KW-0411">Iron-sulfur</keyword>
<dbReference type="InterPro" id="IPR036724">
    <property type="entry name" value="Cobalamin-bd_sf"/>
</dbReference>
<dbReference type="SFLD" id="SFLDS00029">
    <property type="entry name" value="Radical_SAM"/>
    <property type="match status" value="1"/>
</dbReference>
<dbReference type="InterPro" id="IPR025288">
    <property type="entry name" value="DUF4080"/>
</dbReference>
<protein>
    <submittedName>
        <fullName evidence="8">DUF4080 domain-containing protein</fullName>
    </submittedName>
</protein>
<dbReference type="GO" id="GO:0005829">
    <property type="term" value="C:cytosol"/>
    <property type="evidence" value="ECO:0007669"/>
    <property type="project" value="TreeGrafter"/>
</dbReference>
<feature type="domain" description="Radical SAM core" evidence="7">
    <location>
        <begin position="168"/>
        <end position="397"/>
    </location>
</feature>
<dbReference type="InterPro" id="IPR006638">
    <property type="entry name" value="Elp3/MiaA/NifB-like_rSAM"/>
</dbReference>
<dbReference type="InterPro" id="IPR007197">
    <property type="entry name" value="rSAM"/>
</dbReference>
<dbReference type="InterPro" id="IPR023404">
    <property type="entry name" value="rSAM_horseshoe"/>
</dbReference>
<dbReference type="GO" id="GO:0003824">
    <property type="term" value="F:catalytic activity"/>
    <property type="evidence" value="ECO:0007669"/>
    <property type="project" value="InterPro"/>
</dbReference>
<name>A0A7G9GLA0_9FIRM</name>
<dbReference type="Gene3D" id="3.80.30.20">
    <property type="entry name" value="tm_1862 like domain"/>
    <property type="match status" value="1"/>
</dbReference>
<evidence type="ECO:0000313" key="8">
    <source>
        <dbReference type="EMBL" id="QNM11582.1"/>
    </source>
</evidence>
<dbReference type="GO" id="GO:0051536">
    <property type="term" value="F:iron-sulfur cluster binding"/>
    <property type="evidence" value="ECO:0007669"/>
    <property type="project" value="UniProtKB-KW"/>
</dbReference>
<dbReference type="InterPro" id="IPR006158">
    <property type="entry name" value="Cobalamin-bd"/>
</dbReference>
<dbReference type="PROSITE" id="PS51918">
    <property type="entry name" value="RADICAL_SAM"/>
    <property type="match status" value="1"/>
</dbReference>
<dbReference type="EMBL" id="CP060636">
    <property type="protein sequence ID" value="QNM11582.1"/>
    <property type="molecule type" value="Genomic_DNA"/>
</dbReference>
<dbReference type="Pfam" id="PF13311">
    <property type="entry name" value="DUF4080"/>
    <property type="match status" value="1"/>
</dbReference>
<accession>A0A7G9GLA0</accession>
<dbReference type="InterPro" id="IPR058240">
    <property type="entry name" value="rSAM_sf"/>
</dbReference>
<comment type="cofactor">
    <cofactor evidence="1">
        <name>[4Fe-4S] cluster</name>
        <dbReference type="ChEBI" id="CHEBI:49883"/>
    </cofactor>
</comment>
<gene>
    <name evidence="8" type="ORF">H9Q80_15215</name>
</gene>
<evidence type="ECO:0000256" key="4">
    <source>
        <dbReference type="ARBA" id="ARBA00023004"/>
    </source>
</evidence>
<dbReference type="Gene3D" id="3.40.50.280">
    <property type="entry name" value="Cobalamin-binding domain"/>
    <property type="match status" value="1"/>
</dbReference>
<dbReference type="GO" id="GO:0046872">
    <property type="term" value="F:metal ion binding"/>
    <property type="evidence" value="ECO:0007669"/>
    <property type="project" value="UniProtKB-KW"/>
</dbReference>
<keyword evidence="3" id="KW-0479">Metal-binding</keyword>
<dbReference type="AlphaFoldDB" id="A0A7G9GLA0"/>
<feature type="domain" description="B12-binding" evidence="6">
    <location>
        <begin position="1"/>
        <end position="131"/>
    </location>
</feature>
<dbReference type="Proteomes" id="UP000515856">
    <property type="component" value="Chromosome"/>
</dbReference>
<organism evidence="8 9">
    <name type="scientific">[Eubacterium] hominis</name>
    <dbReference type="NCBI Taxonomy" id="2764325"/>
    <lineage>
        <taxon>Bacteria</taxon>
        <taxon>Bacillati</taxon>
        <taxon>Bacillota</taxon>
        <taxon>Erysipelotrichia</taxon>
        <taxon>Erysipelotrichales</taxon>
        <taxon>Erysipelotrichaceae</taxon>
        <taxon>Amedibacillus</taxon>
    </lineage>
</organism>
<keyword evidence="4" id="KW-0408">Iron</keyword>
<dbReference type="PANTHER" id="PTHR43409">
    <property type="entry name" value="ANAEROBIC MAGNESIUM-PROTOPORPHYRIN IX MONOMETHYL ESTER CYCLASE-RELATED"/>
    <property type="match status" value="1"/>
</dbReference>
<dbReference type="KEGG" id="ehn:H9Q80_15215"/>
<evidence type="ECO:0000259" key="7">
    <source>
        <dbReference type="PROSITE" id="PS51918"/>
    </source>
</evidence>
<dbReference type="Pfam" id="PF02310">
    <property type="entry name" value="B12-binding"/>
    <property type="match status" value="1"/>
</dbReference>
<dbReference type="RefSeq" id="WP_117452401.1">
    <property type="nucleotide sequence ID" value="NZ_CP060636.1"/>
</dbReference>
<proteinExistence type="predicted"/>
<evidence type="ECO:0000256" key="1">
    <source>
        <dbReference type="ARBA" id="ARBA00001966"/>
    </source>
</evidence>
<sequence>MNIMLASCNAKYIHKNLAIRWLYTTSPCKEDVIIKEYTIKDDVKRIAKEIMEQGVDVLCLSTYIWNIEIHKALIKTIKALKPEIHVIVGGPEVTYESYDLLEEGVDAICIGEGEKCIWEYIEMLKQPVAYEVKGMYTKAYPNKEYQRVDLTWLESFDDPYFMEMDQSHMKDRYLYLETSRGCPYGCTYCLSSADRCVRMFSDDYVFHLLEKIKDSDVKQVKLLDRTFNSNPKRALAIARYMNTYCVNQIFQFEIVAETLSEELLDFFCEEADVTRFRFEIGVQSFHQQTLESVGRIQNNKRLKEVIERLRKAGCTMHVDLIAGLPYEDLECFHKSYDELFALQASEVQLGILKLLKGTKLKSQQEEYGFQYSIIPPYDIQKTNWLSEEELQSIHHCADATEKFWNSGKLRYTLSQVLKQGWYTSPFTMFMALGKAYAKLPRPYQPYQLFTCVKDILKDQDEMMVDALLLMEYYAIHKQRPKRFIKSYVSLEKKKELMYHCVDAGIGNQDQLFRYGLIDLGYDNGHICYQLVVYNTSQSYPKQYLIDKDTLEIKEWKR</sequence>
<dbReference type="InterPro" id="IPR051198">
    <property type="entry name" value="BchE-like"/>
</dbReference>
<evidence type="ECO:0000256" key="5">
    <source>
        <dbReference type="ARBA" id="ARBA00023014"/>
    </source>
</evidence>
<keyword evidence="2" id="KW-0949">S-adenosyl-L-methionine</keyword>
<dbReference type="SMART" id="SM00729">
    <property type="entry name" value="Elp3"/>
    <property type="match status" value="1"/>
</dbReference>
<evidence type="ECO:0000256" key="3">
    <source>
        <dbReference type="ARBA" id="ARBA00022723"/>
    </source>
</evidence>
<dbReference type="SUPFAM" id="SSF102114">
    <property type="entry name" value="Radical SAM enzymes"/>
    <property type="match status" value="1"/>
</dbReference>
<dbReference type="Pfam" id="PF04055">
    <property type="entry name" value="Radical_SAM"/>
    <property type="match status" value="1"/>
</dbReference>
<dbReference type="GO" id="GO:0031419">
    <property type="term" value="F:cobalamin binding"/>
    <property type="evidence" value="ECO:0007669"/>
    <property type="project" value="InterPro"/>
</dbReference>
<dbReference type="PROSITE" id="PS51332">
    <property type="entry name" value="B12_BINDING"/>
    <property type="match status" value="1"/>
</dbReference>
<evidence type="ECO:0000256" key="2">
    <source>
        <dbReference type="ARBA" id="ARBA00022691"/>
    </source>
</evidence>